<evidence type="ECO:0000313" key="2">
    <source>
        <dbReference type="Proteomes" id="UP000076088"/>
    </source>
</evidence>
<dbReference type="InterPro" id="IPR021259">
    <property type="entry name" value="DUF2817"/>
</dbReference>
<sequence length="362" mass="39236">MDASQAFSASYAEARGKFLTLAQRRGARLLSRAHPSRTGVSGEALAMDLAVFGDPDAARTLLLISGTHGQEGYTGSAIQLAYLDNLDVPAGANIVLLHALNPWGFSHLSRTDEANIDLNRNFRDFAAGLPANPVYRKLHQALCPDDWNEATIDWTAMRDRIVAEHGWADFLSGFTGGQFENPQGMNFGGQAPAWSNEAVSELLPQMLRNTRKLAFAEWHTGLGAYGELCHICVHDPASPHHARVFDWLGEEARATMAAAFDGAAGVTPSYTGLFSAWLPGAVPWAECAGLAIEVGTYDNEKVTDALRIDRWLKFGKGSAEQREALRAVMMDRLCPADPVWRSRAVANGCAAQAQMLAGLLAW</sequence>
<dbReference type="Proteomes" id="UP000076088">
    <property type="component" value="Chromosome"/>
</dbReference>
<proteinExistence type="predicted"/>
<dbReference type="KEGG" id="smaz:LH19_23665"/>
<dbReference type="SUPFAM" id="SSF53187">
    <property type="entry name" value="Zn-dependent exopeptidases"/>
    <property type="match status" value="1"/>
</dbReference>
<dbReference type="EMBL" id="CP013344">
    <property type="protein sequence ID" value="AMU92126.1"/>
    <property type="molecule type" value="Genomic_DNA"/>
</dbReference>
<dbReference type="RefSeq" id="WP_054732036.1">
    <property type="nucleotide sequence ID" value="NZ_CP009429.1"/>
</dbReference>
<dbReference type="CDD" id="cd06233">
    <property type="entry name" value="M14-like"/>
    <property type="match status" value="1"/>
</dbReference>
<reference evidence="1 2" key="2">
    <citation type="journal article" date="2016" name="Genome Announc.">
        <title>Complete Genome Sequence of Sphingopyxis macrogoltabida Strain 203N (NBRC 111659), a Polyethylene Glycol Degrader.</title>
        <authorList>
            <person name="Ohtsubo Y."/>
            <person name="Nonoyama S."/>
            <person name="Nagata Y."/>
            <person name="Numata M."/>
            <person name="Tsuchikane K."/>
            <person name="Hosoyama A."/>
            <person name="Yamazoe A."/>
            <person name="Tsuda M."/>
            <person name="Fujita N."/>
            <person name="Kawai F."/>
        </authorList>
    </citation>
    <scope>NUCLEOTIDE SEQUENCE [LARGE SCALE GENOMIC DNA]</scope>
    <source>
        <strain evidence="1 2">203N</strain>
    </source>
</reference>
<dbReference type="Pfam" id="PF10994">
    <property type="entry name" value="DUF2817"/>
    <property type="match status" value="1"/>
</dbReference>
<dbReference type="Gene3D" id="3.40.630.10">
    <property type="entry name" value="Zn peptidases"/>
    <property type="match status" value="1"/>
</dbReference>
<keyword evidence="2" id="KW-1185">Reference proteome</keyword>
<reference evidence="2" key="1">
    <citation type="submission" date="2015-11" db="EMBL/GenBank/DDBJ databases">
        <title>Complete genome sequence of a polyethylene-glycol degrader Sphingopyxis macrogoltabida 203N (NBRC 111659).</title>
        <authorList>
            <person name="Yoshiyuki O."/>
            <person name="Shouta N."/>
            <person name="Nagata Y."/>
            <person name="Numata M."/>
            <person name="Tsuchikane K."/>
            <person name="Hosoyama A."/>
            <person name="Yamazoe A."/>
            <person name="Tsuda M."/>
            <person name="Fujita N."/>
            <person name="Kawai F."/>
        </authorList>
    </citation>
    <scope>NUCLEOTIDE SEQUENCE [LARGE SCALE GENOMIC DNA]</scope>
    <source>
        <strain evidence="2">203N</strain>
    </source>
</reference>
<evidence type="ECO:0000313" key="1">
    <source>
        <dbReference type="EMBL" id="AMU92126.1"/>
    </source>
</evidence>
<evidence type="ECO:0008006" key="3">
    <source>
        <dbReference type="Google" id="ProtNLM"/>
    </source>
</evidence>
<name>A0AAC9FH29_SPHMC</name>
<dbReference type="AlphaFoldDB" id="A0AAC9FH29"/>
<protein>
    <recommendedName>
        <fullName evidence="3">DUF2817 domain-containing protein</fullName>
    </recommendedName>
</protein>
<gene>
    <name evidence="1" type="ORF">ATM17_24225</name>
</gene>
<organism evidence="1 2">
    <name type="scientific">Sphingopyxis macrogoltabida</name>
    <name type="common">Sphingomonas macrogoltabidus</name>
    <dbReference type="NCBI Taxonomy" id="33050"/>
    <lineage>
        <taxon>Bacteria</taxon>
        <taxon>Pseudomonadati</taxon>
        <taxon>Pseudomonadota</taxon>
        <taxon>Alphaproteobacteria</taxon>
        <taxon>Sphingomonadales</taxon>
        <taxon>Sphingomonadaceae</taxon>
        <taxon>Sphingopyxis</taxon>
    </lineage>
</organism>
<accession>A0AAC9FH29</accession>